<accession>A0A381XV45</accession>
<evidence type="ECO:0000256" key="1">
    <source>
        <dbReference type="SAM" id="MobiDB-lite"/>
    </source>
</evidence>
<dbReference type="InterPro" id="IPR013431">
    <property type="entry name" value="Delta_60_rpt"/>
</dbReference>
<dbReference type="NCBIfam" id="TIGR02608">
    <property type="entry name" value="delta_60_rpt"/>
    <property type="match status" value="4"/>
</dbReference>
<dbReference type="Pfam" id="PF17164">
    <property type="entry name" value="DUF5122"/>
    <property type="match status" value="4"/>
</dbReference>
<proteinExistence type="predicted"/>
<feature type="region of interest" description="Disordered" evidence="1">
    <location>
        <begin position="497"/>
        <end position="521"/>
    </location>
</feature>
<name>A0A381XV45_9ZZZZ</name>
<dbReference type="Gene3D" id="2.80.10.50">
    <property type="match status" value="2"/>
</dbReference>
<reference evidence="2" key="1">
    <citation type="submission" date="2018-05" db="EMBL/GenBank/DDBJ databases">
        <authorList>
            <person name="Lanie J.A."/>
            <person name="Ng W.-L."/>
            <person name="Kazmierczak K.M."/>
            <person name="Andrzejewski T.M."/>
            <person name="Davidsen T.M."/>
            <person name="Wayne K.J."/>
            <person name="Tettelin H."/>
            <person name="Glass J.I."/>
            <person name="Rusch D."/>
            <person name="Podicherti R."/>
            <person name="Tsui H.-C.T."/>
            <person name="Winkler M.E."/>
        </authorList>
    </citation>
    <scope>NUCLEOTIDE SEQUENCE</scope>
</reference>
<dbReference type="SUPFAM" id="SSF82171">
    <property type="entry name" value="DPP6 N-terminal domain-like"/>
    <property type="match status" value="1"/>
</dbReference>
<protein>
    <submittedName>
        <fullName evidence="2">Uncharacterized protein</fullName>
    </submittedName>
</protein>
<evidence type="ECO:0000313" key="2">
    <source>
        <dbReference type="EMBL" id="SVA68664.1"/>
    </source>
</evidence>
<sequence length="521" mass="54574">MALIAQTPAAAADGDLDTSFSDDGWKVVDSHQNGEDGIWDTAIDGSGKIITAGWWNNNGSPNNWSWQMLRYTAAGTCTAAEEFDGNCGTAQWFSTKADVATEIMIDANGKYVTVGYADANGGSDFDCVVYRTHSTTGWKNTASDFDDGSDNSFSGDGKFVATFGAADEWCRAGALDADGKIVIAGYYKNSGTDFDAIIGRINADGTWDTSFAGDGKWRDSFDQDDVFQDIAIQPDGKIVAVGTSDYGHTQGDILVARFTTAGALDTTFGGGDGWVRTDFENQDRGFGVELQSNGKIVVVGVCDSANEGGGDDGLVARFTTAGALDTTFSGDGKICQDHGGSTEIYYDLVIQADGKIFAAGNTNNGGNGQDVAAARFTTAGALDTSFSGDGLAQYDGGSQHEGALDTSFSGDGLAQYDGGSTHEEYGYSVTQASNGNMLIAGTVVQASDWDNFLVQIVSASGTPAVTMAAFGAFRKDGNNTTIATHEDPNVTAVPGGYNNGDTMNSNHEFDYDYDVNGTDRT</sequence>
<gene>
    <name evidence="2" type="ORF">METZ01_LOCUS121518</name>
</gene>
<organism evidence="2">
    <name type="scientific">marine metagenome</name>
    <dbReference type="NCBI Taxonomy" id="408172"/>
    <lineage>
        <taxon>unclassified sequences</taxon>
        <taxon>metagenomes</taxon>
        <taxon>ecological metagenomes</taxon>
    </lineage>
</organism>
<dbReference type="EMBL" id="UINC01016503">
    <property type="protein sequence ID" value="SVA68664.1"/>
    <property type="molecule type" value="Genomic_DNA"/>
</dbReference>
<dbReference type="AlphaFoldDB" id="A0A381XV45"/>
<feature type="non-terminal residue" evidence="2">
    <location>
        <position position="521"/>
    </location>
</feature>